<proteinExistence type="predicted"/>
<keyword evidence="2" id="KW-1185">Reference proteome</keyword>
<dbReference type="KEGG" id="arep:ID810_02485"/>
<dbReference type="RefSeq" id="WP_166858792.1">
    <property type="nucleotide sequence ID" value="NZ_CP063989.1"/>
</dbReference>
<name>A0A7T0PXH8_9ACTO</name>
<gene>
    <name evidence="1" type="ORF">ID810_02485</name>
</gene>
<dbReference type="Proteomes" id="UP000594637">
    <property type="component" value="Chromosome"/>
</dbReference>
<sequence length="172" mass="18071">MEWDSLIADLESRFDAERRAGIAAQSADLAEAEIASVRLVDRLRAAVGHQVHLLTTAGHRVDGRLMSVMEDAVIVDEGEALQALVPIARLAAAHPLPGPAPSRGSGRAGLAAALRALARQGARVRLLLGMTEVTGRIVRVAADHVDVVTDAEVVGVQRVSVALSAVEAVRSR</sequence>
<dbReference type="EMBL" id="CP063989">
    <property type="protein sequence ID" value="QPL05855.1"/>
    <property type="molecule type" value="Genomic_DNA"/>
</dbReference>
<evidence type="ECO:0000313" key="1">
    <source>
        <dbReference type="EMBL" id="QPL05855.1"/>
    </source>
</evidence>
<protein>
    <submittedName>
        <fullName evidence="1">Fis family transcriptional regulator</fullName>
    </submittedName>
</protein>
<dbReference type="AlphaFoldDB" id="A0A7T0PXH8"/>
<reference evidence="1 2" key="1">
    <citation type="submission" date="2020-11" db="EMBL/GenBank/DDBJ databases">
        <title>Actinomyces sp. ZJ750.</title>
        <authorList>
            <person name="Zhou J."/>
        </authorList>
    </citation>
    <scope>NUCLEOTIDE SEQUENCE [LARGE SCALE GENOMIC DNA]</scope>
    <source>
        <strain evidence="1 2">ZJ750</strain>
    </source>
</reference>
<evidence type="ECO:0000313" key="2">
    <source>
        <dbReference type="Proteomes" id="UP000594637"/>
    </source>
</evidence>
<organism evidence="1 2">
    <name type="scientific">Actinomyces respiraculi</name>
    <dbReference type="NCBI Taxonomy" id="2744574"/>
    <lineage>
        <taxon>Bacteria</taxon>
        <taxon>Bacillati</taxon>
        <taxon>Actinomycetota</taxon>
        <taxon>Actinomycetes</taxon>
        <taxon>Actinomycetales</taxon>
        <taxon>Actinomycetaceae</taxon>
        <taxon>Actinomyces</taxon>
    </lineage>
</organism>
<accession>A0A7T0PXH8</accession>